<evidence type="ECO:0000256" key="6">
    <source>
        <dbReference type="PROSITE-ProRule" id="PRU00283"/>
    </source>
</evidence>
<dbReference type="SUPFAM" id="SSF52540">
    <property type="entry name" value="P-loop containing nucleoside triphosphate hydrolases"/>
    <property type="match status" value="1"/>
</dbReference>
<feature type="compositionally biased region" description="Polar residues" evidence="8">
    <location>
        <begin position="21"/>
        <end position="30"/>
    </location>
</feature>
<dbReference type="GO" id="GO:0007018">
    <property type="term" value="P:microtubule-based movement"/>
    <property type="evidence" value="ECO:0007669"/>
    <property type="project" value="InterPro"/>
</dbReference>
<keyword evidence="3 6" id="KW-0547">Nucleotide-binding</keyword>
<evidence type="ECO:0000256" key="3">
    <source>
        <dbReference type="ARBA" id="ARBA00022741"/>
    </source>
</evidence>
<dbReference type="PANTHER" id="PTHR47969">
    <property type="entry name" value="CHROMOSOME-ASSOCIATED KINESIN KIF4A-RELATED"/>
    <property type="match status" value="1"/>
</dbReference>
<keyword evidence="11" id="KW-1185">Reference proteome</keyword>
<evidence type="ECO:0000256" key="5">
    <source>
        <dbReference type="ARBA" id="ARBA00023054"/>
    </source>
</evidence>
<feature type="region of interest" description="Disordered" evidence="8">
    <location>
        <begin position="942"/>
        <end position="1053"/>
    </location>
</feature>
<feature type="compositionally biased region" description="Polar residues" evidence="8">
    <location>
        <begin position="2120"/>
        <end position="2134"/>
    </location>
</feature>
<dbReference type="InterPro" id="IPR036961">
    <property type="entry name" value="Kinesin_motor_dom_sf"/>
</dbReference>
<reference evidence="10 11" key="1">
    <citation type="journal article" date="2018" name="Mol. Biol. Evol.">
        <title>Broad Genomic Sampling Reveals a Smut Pathogenic Ancestry of the Fungal Clade Ustilaginomycotina.</title>
        <authorList>
            <person name="Kijpornyongpan T."/>
            <person name="Mondo S.J."/>
            <person name="Barry K."/>
            <person name="Sandor L."/>
            <person name="Lee J."/>
            <person name="Lipzen A."/>
            <person name="Pangilinan J."/>
            <person name="LaButti K."/>
            <person name="Hainaut M."/>
            <person name="Henrissat B."/>
            <person name="Grigoriev I.V."/>
            <person name="Spatafora J.W."/>
            <person name="Aime M.C."/>
        </authorList>
    </citation>
    <scope>NUCLEOTIDE SEQUENCE [LARGE SCALE GENOMIC DNA]</scope>
    <source>
        <strain evidence="10 11">MCA 4186</strain>
    </source>
</reference>
<dbReference type="GO" id="GO:0008017">
    <property type="term" value="F:microtubule binding"/>
    <property type="evidence" value="ECO:0007669"/>
    <property type="project" value="InterPro"/>
</dbReference>
<evidence type="ECO:0000259" key="9">
    <source>
        <dbReference type="PROSITE" id="PS50067"/>
    </source>
</evidence>
<dbReference type="GO" id="GO:0003777">
    <property type="term" value="F:microtubule motor activity"/>
    <property type="evidence" value="ECO:0007669"/>
    <property type="project" value="InterPro"/>
</dbReference>
<sequence>MSSTPRSRLSVGGAILGGGESSSSGATQTSVQVAVRIRPVTEQDLQSIPSRWRRSILNPLSATSLAVEPGGPPGEGATAASGPSKRQAFSFDRVLSPEDGQAQVYATVQTLIPRFLEGYNATILAYGQTSSGKSYTMGTASGDVDFESLVAGQAPDPQMGIIPRAVAQIFAHIKQTQARSGAVQFSARASFIEIYNEELIDLLADTVDGSRPHVQIREDKAGHIIWSGLREVPVKTVADVMNHLLQGSSVRRTHETEMNAQSSRSHAIFSLTLTQRKYVGGSTPPPPSAMRPMSTVYGGRTTPTGRTTPSGRSSSSGLPRPASGIPTPGRQSMASPTPGSRASTPSMYASGGLRPASVAGHLRVASPLPDEAGKDGEWVTITSKFHFVDLAGSERLKRTAAMGDRAKEGISINAGLHALGNVISALGDPAKAKRTTHIPYRDSKLTRLLQDSLGGNAHTLMIACVSPTEYNVSETVNTLQYANRARNIKNKAELNEVEVGWDDVEHLQAVVLKLRKELAALKAASKGAPGGAAALRAIEQKDELEWREKYTTLSQRHSQLTAELTKLQQLTKGQTSNEMSDDFLAAAEPIIVEYEKTVDSLEGQINLMKAALAHSEDLITEQEASLAEQEARAAAAEQALEAREATLLELQARLAKLHDRESSNDGYVRELETQLQTITTQGDSDSQVLAELRKELVRLRQGEGQTEQYVKELEARLAKADESATSLSAQVERLEADLTRREEAFVELSQRQDTADMTKQTKELFEELDGRDLKLLDLEKRLDELRDERDEAVRERGRLNESMAAHELERGELEDRIRELQTAAAAAGALALGAGAGAAVAVALDDDHPAASRDVDPVAQASADASEAKLVALQQDVEALREAETKARAEGEALNAKYRESLAEIHYLNQQVTELKLSNGAPRTPKPNGVGEDDLEVLASSSDVGADDVPSAMSRRESTQFSPSSSRAARMNGSKRPESLLLDRVSLSRRSSGSFVGYNPRDRTPRENSALSPLHAPAGADALPVSAAAESSPASGHVRTRSLSQHDAFTGGRRPLSLASSILPSGLKIAGANGDLSSPSPLSSGYERQIASLEKETMRLQEVLRERDEEIAALEAASKARNNSVPEIRTMHTSESHSTLASDGTGTDGASDSDALYVQALSRQESQQSTASAPLTPITEREIASIKQLIAETREEQTDGSEGITRFDDLMRSMARKETTHRERIEELTQELGTQKRDYEALQQLSRDQAANMAQEIENLRARLSESDGLLGTPRAAGVALGTAGLGAAVGAAGAMALQQDKPQVPNEVDEPVSEATRAAPSNDEAFKAEASRLAADLEQAKEQLSAREKAFEEQLQAARDDHASMLSGRATEHEQAQAELARAHTEAVARQAAEHQELARQTIAQHEQAIASLQEEHALALASAQEREAAAVAAAREAALQDAQREHAVALEQLQGSHAEELQRVQAQAAEGAQQLVSDHSRGLDALRDEHRSATEASSSAHAAALAATVAAVHEEHARSLNESDAETRQRHVEALEEHKLAADERLAKDLAAAKLAHDAELSSLQGEHGTISAHLDELKAAHAAQQEQHAANLAAAVAQRESDVSKLASEHELAVLGLQAQHEQALGAQAEAHDAALRSLRSEHEQIVAALREGHESAAQEQIAAHEAQLQALRTEHEANVAQLNADNDAATASLLNVHGLALTGLREQLEASSAAKLSDRSDRNALLASHSEALRSSEEQLSQARLAHEQAIESLKSEHATVLVAAQSAAAASAQADHIAALDGLRAEHATALDALQTQHGEALASAEREASEARQALASLQDEHAAQLAQVRSDHAAASDSYMRERAALQEEHASAQQQVKELMTAHSRRLNALTEEHSSKLKELEDSHRQQHDELQHAHAELEDRHRDLLEQNPHEVEVLRTELAETSDALVTLEAALTEAQEERDRFAEELEMLRGPDAEGNVHQELAALRKNLDQQQAILANARSDLLRTKSDIQGLLEERARQDSLLCEAQIKLTIAETRNNRSRDSGSTNNTPPSEGYASATGEFTPANGRSRSPMPRRGSDDQVASSSDHRGSGSRNLSVSTNKPPPLTPPPNMPPPPTPVAAGGTTPTQRQTSGARTSTSSILSRPDSPEGLTRSSSVTSITASNPSLSGLAQSDIKTAKLLSDQAEEIKSLAKQLNHCEQDLQANIDLVATLEAALNDSERNLRKSRVQLSEVTRERDRYSAQADELRAQVSAAQQEADSARNSVLAEKQSYESRLQAEREAKEKARRALEARLEEVQKKKNSKLFCM</sequence>
<dbReference type="InterPro" id="IPR019821">
    <property type="entry name" value="Kinesin_motor_CS"/>
</dbReference>
<feature type="region of interest" description="Disordered" evidence="8">
    <location>
        <begin position="1117"/>
        <end position="1152"/>
    </location>
</feature>
<feature type="coiled-coil region" evidence="7">
    <location>
        <begin position="863"/>
        <end position="890"/>
    </location>
</feature>
<organism evidence="10 11">
    <name type="scientific">Tilletiopsis washingtonensis</name>
    <dbReference type="NCBI Taxonomy" id="58919"/>
    <lineage>
        <taxon>Eukaryota</taxon>
        <taxon>Fungi</taxon>
        <taxon>Dikarya</taxon>
        <taxon>Basidiomycota</taxon>
        <taxon>Ustilaginomycotina</taxon>
        <taxon>Exobasidiomycetes</taxon>
        <taxon>Entylomatales</taxon>
        <taxon>Entylomatales incertae sedis</taxon>
        <taxon>Tilletiopsis</taxon>
    </lineage>
</organism>
<feature type="region of interest" description="Disordered" evidence="8">
    <location>
        <begin position="2243"/>
        <end position="2279"/>
    </location>
</feature>
<dbReference type="PRINTS" id="PR00380">
    <property type="entry name" value="KINESINHEAVY"/>
</dbReference>
<dbReference type="GO" id="GO:0051231">
    <property type="term" value="P:spindle elongation"/>
    <property type="evidence" value="ECO:0007669"/>
    <property type="project" value="TreeGrafter"/>
</dbReference>
<feature type="compositionally biased region" description="Polar residues" evidence="8">
    <location>
        <begin position="2244"/>
        <end position="2255"/>
    </location>
</feature>
<feature type="coiled-coil region" evidence="7">
    <location>
        <begin position="1730"/>
        <end position="1761"/>
    </location>
</feature>
<evidence type="ECO:0000256" key="7">
    <source>
        <dbReference type="SAM" id="Coils"/>
    </source>
</evidence>
<dbReference type="STRING" id="58919.A0A316Z5S6"/>
<proteinExistence type="inferred from homology"/>
<feature type="region of interest" description="Disordered" evidence="8">
    <location>
        <begin position="1"/>
        <end position="30"/>
    </location>
</feature>
<feature type="compositionally biased region" description="Low complexity" evidence="8">
    <location>
        <begin position="1496"/>
        <end position="1513"/>
    </location>
</feature>
<evidence type="ECO:0000256" key="2">
    <source>
        <dbReference type="ARBA" id="ARBA00022490"/>
    </source>
</evidence>
<feature type="coiled-coil region" evidence="7">
    <location>
        <begin position="1807"/>
        <end position="2007"/>
    </location>
</feature>
<evidence type="ECO:0000256" key="8">
    <source>
        <dbReference type="SAM" id="MobiDB-lite"/>
    </source>
</evidence>
<feature type="coiled-coil region" evidence="7">
    <location>
        <begin position="1658"/>
        <end position="1696"/>
    </location>
</feature>
<feature type="binding site" evidence="6">
    <location>
        <begin position="127"/>
        <end position="134"/>
    </location>
    <ligand>
        <name>ATP</name>
        <dbReference type="ChEBI" id="CHEBI:30616"/>
    </ligand>
</feature>
<dbReference type="GO" id="GO:0007052">
    <property type="term" value="P:mitotic spindle organization"/>
    <property type="evidence" value="ECO:0007669"/>
    <property type="project" value="TreeGrafter"/>
</dbReference>
<dbReference type="EMBL" id="KZ819296">
    <property type="protein sequence ID" value="PWN97137.1"/>
    <property type="molecule type" value="Genomic_DNA"/>
</dbReference>
<feature type="compositionally biased region" description="Basic and acidic residues" evidence="8">
    <location>
        <begin position="2262"/>
        <end position="2279"/>
    </location>
</feature>
<dbReference type="InterPro" id="IPR027417">
    <property type="entry name" value="P-loop_NTPase"/>
</dbReference>
<feature type="region of interest" description="Disordered" evidence="8">
    <location>
        <begin position="2027"/>
        <end position="2160"/>
    </location>
</feature>
<protein>
    <submittedName>
        <fullName evidence="10">Kinesin-domain-containing protein</fullName>
    </submittedName>
</protein>
<dbReference type="SMART" id="SM00129">
    <property type="entry name" value="KISc"/>
    <property type="match status" value="1"/>
</dbReference>
<feature type="region of interest" description="Disordered" evidence="8">
    <location>
        <begin position="1490"/>
        <end position="1533"/>
    </location>
</feature>
<dbReference type="Proteomes" id="UP000245946">
    <property type="component" value="Unassembled WGS sequence"/>
</dbReference>
<feature type="coiled-coil region" evidence="7">
    <location>
        <begin position="1397"/>
        <end position="1424"/>
    </location>
</feature>
<keyword evidence="2" id="KW-0963">Cytoplasm</keyword>
<dbReference type="PROSITE" id="PS50067">
    <property type="entry name" value="KINESIN_MOTOR_2"/>
    <property type="match status" value="1"/>
</dbReference>
<feature type="region of interest" description="Disordered" evidence="8">
    <location>
        <begin position="64"/>
        <end position="84"/>
    </location>
</feature>
<dbReference type="RefSeq" id="XP_025597416.1">
    <property type="nucleotide sequence ID" value="XM_025740967.1"/>
</dbReference>
<dbReference type="GO" id="GO:0005737">
    <property type="term" value="C:cytoplasm"/>
    <property type="evidence" value="ECO:0007669"/>
    <property type="project" value="UniProtKB-SubCell"/>
</dbReference>
<dbReference type="Gene3D" id="3.40.850.10">
    <property type="entry name" value="Kinesin motor domain"/>
    <property type="match status" value="1"/>
</dbReference>
<feature type="region of interest" description="Disordered" evidence="8">
    <location>
        <begin position="278"/>
        <end position="354"/>
    </location>
</feature>
<gene>
    <name evidence="10" type="ORF">FA09DRAFT_320108</name>
</gene>
<keyword evidence="4 6" id="KW-0067">ATP-binding</keyword>
<dbReference type="GeneID" id="37268511"/>
<feature type="coiled-coil region" evidence="7">
    <location>
        <begin position="550"/>
        <end position="660"/>
    </location>
</feature>
<name>A0A316Z5S6_9BASI</name>
<feature type="compositionally biased region" description="Low complexity" evidence="8">
    <location>
        <begin position="1026"/>
        <end position="1035"/>
    </location>
</feature>
<feature type="coiled-coil region" evidence="7">
    <location>
        <begin position="1211"/>
        <end position="1267"/>
    </location>
</feature>
<evidence type="ECO:0000313" key="10">
    <source>
        <dbReference type="EMBL" id="PWN97137.1"/>
    </source>
</evidence>
<comment type="subcellular location">
    <subcellularLocation>
        <location evidence="1">Cytoplasm</location>
    </subcellularLocation>
</comment>
<dbReference type="PANTHER" id="PTHR47969:SF15">
    <property type="entry name" value="CHROMOSOME-ASSOCIATED KINESIN KIF4A-RELATED"/>
    <property type="match status" value="1"/>
</dbReference>
<feature type="compositionally biased region" description="Low complexity" evidence="8">
    <location>
        <begin position="75"/>
        <end position="84"/>
    </location>
</feature>
<comment type="similarity">
    <text evidence="6">Belongs to the TRAFAC class myosin-kinesin ATPase superfamily. Kinesin family.</text>
</comment>
<feature type="compositionally biased region" description="Low complexity" evidence="8">
    <location>
        <begin position="1141"/>
        <end position="1152"/>
    </location>
</feature>
<accession>A0A316Z5S6</accession>
<feature type="compositionally biased region" description="Low complexity" evidence="8">
    <location>
        <begin position="979"/>
        <end position="994"/>
    </location>
</feature>
<feature type="compositionally biased region" description="Low complexity" evidence="8">
    <location>
        <begin position="298"/>
        <end position="321"/>
    </location>
</feature>
<feature type="coiled-coil region" evidence="7">
    <location>
        <begin position="710"/>
        <end position="823"/>
    </location>
</feature>
<feature type="region of interest" description="Disordered" evidence="8">
    <location>
        <begin position="1302"/>
        <end position="1325"/>
    </location>
</feature>
<feature type="compositionally biased region" description="Basic and acidic residues" evidence="8">
    <location>
        <begin position="1514"/>
        <end position="1533"/>
    </location>
</feature>
<keyword evidence="6" id="KW-0505">Motor protein</keyword>
<dbReference type="PROSITE" id="PS00411">
    <property type="entry name" value="KINESIN_MOTOR_1"/>
    <property type="match status" value="1"/>
</dbReference>
<dbReference type="InterPro" id="IPR001752">
    <property type="entry name" value="Kinesin_motor_dom"/>
</dbReference>
<feature type="compositionally biased region" description="Polar residues" evidence="8">
    <location>
        <begin position="329"/>
        <end position="347"/>
    </location>
</feature>
<dbReference type="InterPro" id="IPR027640">
    <property type="entry name" value="Kinesin-like_fam"/>
</dbReference>
<evidence type="ECO:0000256" key="4">
    <source>
        <dbReference type="ARBA" id="ARBA00022840"/>
    </source>
</evidence>
<evidence type="ECO:0000313" key="11">
    <source>
        <dbReference type="Proteomes" id="UP000245946"/>
    </source>
</evidence>
<evidence type="ECO:0000256" key="1">
    <source>
        <dbReference type="ARBA" id="ARBA00004496"/>
    </source>
</evidence>
<dbReference type="Pfam" id="PF00225">
    <property type="entry name" value="Kinesin"/>
    <property type="match status" value="2"/>
</dbReference>
<dbReference type="OrthoDB" id="3176171at2759"/>
<feature type="compositionally biased region" description="Polar residues" evidence="8">
    <location>
        <begin position="2144"/>
        <end position="2160"/>
    </location>
</feature>
<dbReference type="GO" id="GO:0005524">
    <property type="term" value="F:ATP binding"/>
    <property type="evidence" value="ECO:0007669"/>
    <property type="project" value="UniProtKB-UniRule"/>
</dbReference>
<keyword evidence="5 7" id="KW-0175">Coiled coil</keyword>
<dbReference type="GO" id="GO:0005875">
    <property type="term" value="C:microtubule associated complex"/>
    <property type="evidence" value="ECO:0007669"/>
    <property type="project" value="TreeGrafter"/>
</dbReference>
<feature type="compositionally biased region" description="Pro residues" evidence="8">
    <location>
        <begin position="2094"/>
        <end position="2110"/>
    </location>
</feature>
<feature type="domain" description="Kinesin motor" evidence="9">
    <location>
        <begin position="30"/>
        <end position="488"/>
    </location>
</feature>